<evidence type="ECO:0000259" key="1">
    <source>
        <dbReference type="Pfam" id="PF01471"/>
    </source>
</evidence>
<feature type="domain" description="Peptidoglycan binding-like" evidence="1">
    <location>
        <begin position="221"/>
        <end position="277"/>
    </location>
</feature>
<dbReference type="SUPFAM" id="SSF47090">
    <property type="entry name" value="PGBD-like"/>
    <property type="match status" value="5"/>
</dbReference>
<dbReference type="InterPro" id="IPR036365">
    <property type="entry name" value="PGBD-like_sf"/>
</dbReference>
<sequence length="504" mass="54963">MEAIGYLHVASAYEASENIEIVAIKWEFKFLHWPKLSSPVAMRLLSVALTIGILNLADQTLALQQVGSRGTAVTNIQKCLKNLGYFNGPLTGKFANLTQQAVISFQKAKGLAVDGIVGAKTQQALQQSCQSEIKGESSNGQLRVGSRSQAVSQLQQNLRQLGYFNGPKTGYFGSQTRQALIRFQQAAQIPANGVFDSRTAQALQSNLSVGGEYPLLSEGSNGPEVTKLQQRLRDLGYFKMNPTGNFRSITKNAVIAFQRKAGLPATGVANAQTWDALYNSAQVPGSNNAGSQQVRDVQQLLQDLGYYNGTPTGTVGTLTRDAIAQFQRDKGLPVDGIVDAQLLKAVRQAWEAKYSNQPSRTVIAMGAKGENVKAVQERLSQLGYFNRSLDGVFGEYTKNSVLEFQKDYRLNPTGKVDGQTWQALGFDNSVATNRPVSNRYYVAAVPMQNSDTLDKVRRFVPNAFPDMSMSGNYVNAGAFSDRSVAENLTKMLRSKGLNAKVQFI</sequence>
<reference evidence="2 3" key="1">
    <citation type="submission" date="2017-06" db="EMBL/GenBank/DDBJ databases">
        <title>Genome sequencing of cyanobaciteial culture collection at National Institute for Environmental Studies (NIES).</title>
        <authorList>
            <person name="Hirose Y."/>
            <person name="Shimura Y."/>
            <person name="Fujisawa T."/>
            <person name="Nakamura Y."/>
            <person name="Kawachi M."/>
        </authorList>
    </citation>
    <scope>NUCLEOTIDE SEQUENCE [LARGE SCALE GENOMIC DNA]</scope>
    <source>
        <strain evidence="2 3">NIES-21</strain>
    </source>
</reference>
<name>A0A1Z4GNP6_9CYAN</name>
<evidence type="ECO:0000313" key="2">
    <source>
        <dbReference type="EMBL" id="BAY19120.1"/>
    </source>
</evidence>
<feature type="domain" description="Peptidoglycan binding-like" evidence="1">
    <location>
        <begin position="148"/>
        <end position="203"/>
    </location>
</feature>
<organism evidence="2 3">
    <name type="scientific">Anabaenopsis circularis NIES-21</name>
    <dbReference type="NCBI Taxonomy" id="1085406"/>
    <lineage>
        <taxon>Bacteria</taxon>
        <taxon>Bacillati</taxon>
        <taxon>Cyanobacteriota</taxon>
        <taxon>Cyanophyceae</taxon>
        <taxon>Nostocales</taxon>
        <taxon>Nodulariaceae</taxon>
        <taxon>Anabaenopsis</taxon>
    </lineage>
</organism>
<dbReference type="AlphaFoldDB" id="A0A1Z4GNP6"/>
<feature type="domain" description="Peptidoglycan binding-like" evidence="1">
    <location>
        <begin position="369"/>
        <end position="424"/>
    </location>
</feature>
<dbReference type="OrthoDB" id="6197780at2"/>
<dbReference type="InterPro" id="IPR002477">
    <property type="entry name" value="Peptidoglycan-bd-like"/>
</dbReference>
<dbReference type="InterPro" id="IPR036366">
    <property type="entry name" value="PGBDSf"/>
</dbReference>
<dbReference type="EMBL" id="AP018174">
    <property type="protein sequence ID" value="BAY19120.1"/>
    <property type="molecule type" value="Genomic_DNA"/>
</dbReference>
<dbReference type="Gene3D" id="1.10.101.10">
    <property type="entry name" value="PGBD-like superfamily/PGBD"/>
    <property type="match status" value="5"/>
</dbReference>
<gene>
    <name evidence="2" type="ORF">NIES21_49790</name>
</gene>
<feature type="domain" description="Peptidoglycan binding-like" evidence="1">
    <location>
        <begin position="291"/>
        <end position="345"/>
    </location>
</feature>
<proteinExistence type="predicted"/>
<accession>A0A1Z4GNP6</accession>
<dbReference type="Proteomes" id="UP000218287">
    <property type="component" value="Chromosome"/>
</dbReference>
<dbReference type="Pfam" id="PF01471">
    <property type="entry name" value="PG_binding_1"/>
    <property type="match status" value="5"/>
</dbReference>
<feature type="domain" description="Peptidoglycan binding-like" evidence="1">
    <location>
        <begin position="69"/>
        <end position="125"/>
    </location>
</feature>
<evidence type="ECO:0000313" key="3">
    <source>
        <dbReference type="Proteomes" id="UP000218287"/>
    </source>
</evidence>
<protein>
    <submittedName>
        <fullName evidence="2">Peptidoglycan-binding domain 1</fullName>
    </submittedName>
</protein>
<keyword evidence="3" id="KW-1185">Reference proteome</keyword>